<dbReference type="EMBL" id="JBCEWA010000002">
    <property type="protein sequence ID" value="MEL5987403.1"/>
    <property type="molecule type" value="Genomic_DNA"/>
</dbReference>
<dbReference type="InterPro" id="IPR035965">
    <property type="entry name" value="PAS-like_dom_sf"/>
</dbReference>
<dbReference type="PANTHER" id="PTHR32071:SF74">
    <property type="entry name" value="TRANSCRIPTIONAL ACTIVATOR ROCR"/>
    <property type="match status" value="1"/>
</dbReference>
<dbReference type="RefSeq" id="WP_121176308.1">
    <property type="nucleotide sequence ID" value="NZ_JBCEWA010000002.1"/>
</dbReference>
<dbReference type="Pfam" id="PF25601">
    <property type="entry name" value="AAA_lid_14"/>
    <property type="match status" value="1"/>
</dbReference>
<keyword evidence="2" id="KW-0067">ATP-binding</keyword>
<evidence type="ECO:0000313" key="7">
    <source>
        <dbReference type="Proteomes" id="UP001398420"/>
    </source>
</evidence>
<dbReference type="InterPro" id="IPR027417">
    <property type="entry name" value="P-loop_NTPase"/>
</dbReference>
<dbReference type="SUPFAM" id="SSF52540">
    <property type="entry name" value="P-loop containing nucleoside triphosphate hydrolases"/>
    <property type="match status" value="1"/>
</dbReference>
<keyword evidence="3" id="KW-0805">Transcription regulation</keyword>
<dbReference type="NCBIfam" id="TIGR00229">
    <property type="entry name" value="sensory_box"/>
    <property type="match status" value="1"/>
</dbReference>
<evidence type="ECO:0000256" key="3">
    <source>
        <dbReference type="ARBA" id="ARBA00023015"/>
    </source>
</evidence>
<dbReference type="InterPro" id="IPR013656">
    <property type="entry name" value="PAS_4"/>
</dbReference>
<dbReference type="PROSITE" id="PS50045">
    <property type="entry name" value="SIGMA54_INTERACT_4"/>
    <property type="match status" value="1"/>
</dbReference>
<dbReference type="Pfam" id="PF02954">
    <property type="entry name" value="HTH_8"/>
    <property type="match status" value="1"/>
</dbReference>
<dbReference type="Pfam" id="PF14532">
    <property type="entry name" value="Sigma54_activ_2"/>
    <property type="match status" value="1"/>
</dbReference>
<dbReference type="InterPro" id="IPR002197">
    <property type="entry name" value="HTH_Fis"/>
</dbReference>
<sequence length="442" mass="51868">MEKQKLLHIYQYIIEQGDTGIRVVDVEGNLIIYNQKMRELEGIDTIDFENYRAHEIIDFENEQSEIYHVLQSEKPLINHKKTFWNKKNQEVTYISNIYPLHEQQELIGAVEFARDITQLEFMMYRPLRRYGAPLTFDIITAVSAVMKDVIQKAKIVALSKMPVLLIGESGTGIDMIAEGIHHDLQQLNQAFVTMICRRDEETILKQFEKYIAKEEQITFFAERIEYLSIEAQEKIVSLFEQHPHHGHMMIASVGKDPIDLIQEQALSKNLYRLFSSITIYIPPLRERKEDIMPFINDYFQRHRDQYGSSIEALSPEVTELFLNYDWPGNLKELEVLLDEMTNIITTETVIDVNLLPPHFKWKIQNSLPTEEQNSSELFIIENSNDLRPLDHYMKEVEAYYITKALEMHDGNISKTAEALGIRRQSLQYRMKNFQIDAKQFVK</sequence>
<dbReference type="InterPro" id="IPR009057">
    <property type="entry name" value="Homeodomain-like_sf"/>
</dbReference>
<dbReference type="InterPro" id="IPR000014">
    <property type="entry name" value="PAS"/>
</dbReference>
<dbReference type="Gene3D" id="3.40.50.300">
    <property type="entry name" value="P-loop containing nucleotide triphosphate hydrolases"/>
    <property type="match status" value="1"/>
</dbReference>
<evidence type="ECO:0000256" key="4">
    <source>
        <dbReference type="ARBA" id="ARBA00023163"/>
    </source>
</evidence>
<comment type="caution">
    <text evidence="6">The sequence shown here is derived from an EMBL/GenBank/DDBJ whole genome shotgun (WGS) entry which is preliminary data.</text>
</comment>
<evidence type="ECO:0000256" key="1">
    <source>
        <dbReference type="ARBA" id="ARBA00022741"/>
    </source>
</evidence>
<name>A0ABU9LI46_9BACL</name>
<dbReference type="InterPro" id="IPR058031">
    <property type="entry name" value="AAA_lid_NorR"/>
</dbReference>
<accession>A0ABU9LI46</accession>
<evidence type="ECO:0000313" key="6">
    <source>
        <dbReference type="EMBL" id="MEL5987403.1"/>
    </source>
</evidence>
<dbReference type="Pfam" id="PF08448">
    <property type="entry name" value="PAS_4"/>
    <property type="match status" value="1"/>
</dbReference>
<dbReference type="PRINTS" id="PR01590">
    <property type="entry name" value="HTHFIS"/>
</dbReference>
<gene>
    <name evidence="6" type="ORF">AAF454_03050</name>
</gene>
<dbReference type="SUPFAM" id="SSF46689">
    <property type="entry name" value="Homeodomain-like"/>
    <property type="match status" value="1"/>
</dbReference>
<dbReference type="Proteomes" id="UP001398420">
    <property type="component" value="Unassembled WGS sequence"/>
</dbReference>
<proteinExistence type="predicted"/>
<dbReference type="Gene3D" id="1.10.8.60">
    <property type="match status" value="1"/>
</dbReference>
<organism evidence="6 7">
    <name type="scientific">Kurthia gibsonii</name>
    <dbReference type="NCBI Taxonomy" id="33946"/>
    <lineage>
        <taxon>Bacteria</taxon>
        <taxon>Bacillati</taxon>
        <taxon>Bacillota</taxon>
        <taxon>Bacilli</taxon>
        <taxon>Bacillales</taxon>
        <taxon>Caryophanaceae</taxon>
        <taxon>Kurthia</taxon>
    </lineage>
</organism>
<evidence type="ECO:0000256" key="2">
    <source>
        <dbReference type="ARBA" id="ARBA00022840"/>
    </source>
</evidence>
<reference evidence="6 7" key="1">
    <citation type="submission" date="2024-04" db="EMBL/GenBank/DDBJ databases">
        <authorList>
            <person name="Wu Y.S."/>
            <person name="Zhang L."/>
        </authorList>
    </citation>
    <scope>NUCLEOTIDE SEQUENCE [LARGE SCALE GENOMIC DNA]</scope>
    <source>
        <strain evidence="6 7">KG-01</strain>
    </source>
</reference>
<feature type="domain" description="Sigma-54 factor interaction" evidence="5">
    <location>
        <begin position="139"/>
        <end position="342"/>
    </location>
</feature>
<dbReference type="PANTHER" id="PTHR32071">
    <property type="entry name" value="TRANSCRIPTIONAL REGULATORY PROTEIN"/>
    <property type="match status" value="1"/>
</dbReference>
<evidence type="ECO:0000259" key="5">
    <source>
        <dbReference type="PROSITE" id="PS50045"/>
    </source>
</evidence>
<keyword evidence="4" id="KW-0804">Transcription</keyword>
<protein>
    <submittedName>
        <fullName evidence="6">Helix-turn-helix domain-containing protein</fullName>
    </submittedName>
</protein>
<dbReference type="Gene3D" id="1.10.10.60">
    <property type="entry name" value="Homeodomain-like"/>
    <property type="match status" value="1"/>
</dbReference>
<keyword evidence="7" id="KW-1185">Reference proteome</keyword>
<dbReference type="SUPFAM" id="SSF55785">
    <property type="entry name" value="PYP-like sensor domain (PAS domain)"/>
    <property type="match status" value="1"/>
</dbReference>
<dbReference type="Gene3D" id="3.30.450.20">
    <property type="entry name" value="PAS domain"/>
    <property type="match status" value="1"/>
</dbReference>
<dbReference type="InterPro" id="IPR002078">
    <property type="entry name" value="Sigma_54_int"/>
</dbReference>
<keyword evidence="1" id="KW-0547">Nucleotide-binding</keyword>